<reference evidence="1" key="1">
    <citation type="submission" date="2021-02" db="EMBL/GenBank/DDBJ databases">
        <title>Natrosporangium hydrolyticum gen. nov., sp. nov, a haloalkaliphilic actinobacterium from a soda solonchak soil.</title>
        <authorList>
            <person name="Sorokin D.Y."/>
            <person name="Khijniak T.V."/>
            <person name="Zakharycheva A.P."/>
            <person name="Boueva O.V."/>
            <person name="Ariskina E.V."/>
            <person name="Hahnke R.L."/>
            <person name="Bunk B."/>
            <person name="Sproer C."/>
            <person name="Schumann P."/>
            <person name="Evtushenko L.I."/>
            <person name="Kublanov I.V."/>
        </authorList>
    </citation>
    <scope>NUCLEOTIDE SEQUENCE</scope>
    <source>
        <strain evidence="1">DSM 106523</strain>
    </source>
</reference>
<dbReference type="RefSeq" id="WP_239675937.1">
    <property type="nucleotide sequence ID" value="NZ_CP070499.1"/>
</dbReference>
<name>A0A895Y7Y7_9ACTN</name>
<evidence type="ECO:0000313" key="1">
    <source>
        <dbReference type="EMBL" id="QSB13827.1"/>
    </source>
</evidence>
<dbReference type="AlphaFoldDB" id="A0A895Y7Y7"/>
<sequence>MEITSSQLAKGAWASRRPNSMSAGILVARVANSSASPTPRAVWKTARRSAANLPINAVLPTRRRPHTCPIEAPGRRHQLSSAANSLTRLTNTAHLRLDK</sequence>
<organism evidence="1 2">
    <name type="scientific">Natronosporangium hydrolyticum</name>
    <dbReference type="NCBI Taxonomy" id="2811111"/>
    <lineage>
        <taxon>Bacteria</taxon>
        <taxon>Bacillati</taxon>
        <taxon>Actinomycetota</taxon>
        <taxon>Actinomycetes</taxon>
        <taxon>Micromonosporales</taxon>
        <taxon>Micromonosporaceae</taxon>
        <taxon>Natronosporangium</taxon>
    </lineage>
</organism>
<proteinExistence type="predicted"/>
<evidence type="ECO:0000313" key="2">
    <source>
        <dbReference type="Proteomes" id="UP000662857"/>
    </source>
</evidence>
<keyword evidence="2" id="KW-1185">Reference proteome</keyword>
<accession>A0A895Y7Y7</accession>
<dbReference type="EMBL" id="CP070499">
    <property type="protein sequence ID" value="QSB13827.1"/>
    <property type="molecule type" value="Genomic_DNA"/>
</dbReference>
<gene>
    <name evidence="1" type="ORF">JQS43_20070</name>
</gene>
<protein>
    <submittedName>
        <fullName evidence="1">Uncharacterized protein</fullName>
    </submittedName>
</protein>
<dbReference type="Proteomes" id="UP000662857">
    <property type="component" value="Chromosome"/>
</dbReference>
<dbReference type="KEGG" id="nhy:JQS43_20070"/>